<reference evidence="1 2" key="1">
    <citation type="journal article" date="2015" name="Nature">
        <title>rRNA introns, odd ribosomes, and small enigmatic genomes across a large radiation of phyla.</title>
        <authorList>
            <person name="Brown C.T."/>
            <person name="Hug L.A."/>
            <person name="Thomas B.C."/>
            <person name="Sharon I."/>
            <person name="Castelle C.J."/>
            <person name="Singh A."/>
            <person name="Wilkins M.J."/>
            <person name="Williams K.H."/>
            <person name="Banfield J.F."/>
        </authorList>
    </citation>
    <scope>NUCLEOTIDE SEQUENCE [LARGE SCALE GENOMIC DNA]</scope>
</reference>
<dbReference type="SUPFAM" id="SSF64484">
    <property type="entry name" value="beta and beta-prime subunits of DNA dependent RNA-polymerase"/>
    <property type="match status" value="1"/>
</dbReference>
<sequence length="145" mass="16269">MTPKSPTRRNFGKPEKNLPEINLSEVQRESWEAFLGEGIKEELIATSPIDDFTGKNWQLFLGEHSLGAPTISPRVAQTKGITYSSPLKILATLVNKKTGKEVTQDVFLGDVPQMTSRGTGHFFWLRSNWKGNKRGERVAEENRGI</sequence>
<protein>
    <submittedName>
        <fullName evidence="1">DNA-directed RNA polymerase subunit beta</fullName>
    </submittedName>
</protein>
<dbReference type="STRING" id="1618563.UU12_C0006G0011"/>
<comment type="caution">
    <text evidence="1">The sequence shown here is derived from an EMBL/GenBank/DDBJ whole genome shotgun (WGS) entry which is preliminary data.</text>
</comment>
<dbReference type="GO" id="GO:0000428">
    <property type="term" value="C:DNA-directed RNA polymerase complex"/>
    <property type="evidence" value="ECO:0007669"/>
    <property type="project" value="UniProtKB-KW"/>
</dbReference>
<proteinExistence type="predicted"/>
<evidence type="ECO:0000313" key="2">
    <source>
        <dbReference type="Proteomes" id="UP000034562"/>
    </source>
</evidence>
<dbReference type="Gene3D" id="3.90.1100.10">
    <property type="match status" value="1"/>
</dbReference>
<evidence type="ECO:0000313" key="1">
    <source>
        <dbReference type="EMBL" id="KKR71182.1"/>
    </source>
</evidence>
<keyword evidence="1" id="KW-0240">DNA-directed RNA polymerase</keyword>
<dbReference type="EMBL" id="LBZK01000006">
    <property type="protein sequence ID" value="KKR71182.1"/>
    <property type="molecule type" value="Genomic_DNA"/>
</dbReference>
<gene>
    <name evidence="1" type="ORF">UU12_C0006G0011</name>
</gene>
<keyword evidence="1" id="KW-0804">Transcription</keyword>
<accession>A0A0G0W7J7</accession>
<dbReference type="AlphaFoldDB" id="A0A0G0W7J7"/>
<dbReference type="Proteomes" id="UP000034562">
    <property type="component" value="Unassembled WGS sequence"/>
</dbReference>
<organism evidence="1 2">
    <name type="scientific">Candidatus Woesebacteria bacterium GW2011_GWA2_40_7b</name>
    <dbReference type="NCBI Taxonomy" id="1618563"/>
    <lineage>
        <taxon>Bacteria</taxon>
        <taxon>Candidatus Woeseibacteriota</taxon>
    </lineage>
</organism>
<name>A0A0G0W7J7_9BACT</name>